<organism evidence="9 10">
    <name type="scientific">Lyticum sinuosum</name>
    <dbReference type="NCBI Taxonomy" id="1332059"/>
    <lineage>
        <taxon>Bacteria</taxon>
        <taxon>Pseudomonadati</taxon>
        <taxon>Pseudomonadota</taxon>
        <taxon>Alphaproteobacteria</taxon>
        <taxon>Rickettsiales</taxon>
        <taxon>Lyticum</taxon>
    </lineage>
</organism>
<dbReference type="InterPro" id="IPR035105">
    <property type="entry name" value="Deoxycytidylate_deaminase_dom"/>
</dbReference>
<dbReference type="InterPro" id="IPR002125">
    <property type="entry name" value="CMP_dCMP_dom"/>
</dbReference>
<protein>
    <submittedName>
        <fullName evidence="9">dCMP deaminase family protein</fullName>
    </submittedName>
</protein>
<name>A0AAE4VME9_9RICK</name>
<dbReference type="PROSITE" id="PS51747">
    <property type="entry name" value="CYT_DCMP_DEAMINASES_2"/>
    <property type="match status" value="1"/>
</dbReference>
<dbReference type="Proteomes" id="UP001289135">
    <property type="component" value="Unassembled WGS sequence"/>
</dbReference>
<evidence type="ECO:0000256" key="7">
    <source>
        <dbReference type="PIRSR" id="PIRSR006019-2"/>
    </source>
</evidence>
<dbReference type="GO" id="GO:0006220">
    <property type="term" value="P:pyrimidine nucleotide metabolic process"/>
    <property type="evidence" value="ECO:0007669"/>
    <property type="project" value="InterPro"/>
</dbReference>
<evidence type="ECO:0000313" key="9">
    <source>
        <dbReference type="EMBL" id="MDZ5761439.1"/>
    </source>
</evidence>
<comment type="similarity">
    <text evidence="2">Belongs to the cytidine and deoxycytidylate deaminase family.</text>
</comment>
<dbReference type="InterPro" id="IPR016192">
    <property type="entry name" value="APOBEC/CMP_deaminase_Zn-bd"/>
</dbReference>
<accession>A0AAE4VME9</accession>
<comment type="caution">
    <text evidence="9">The sequence shown here is derived from an EMBL/GenBank/DDBJ whole genome shotgun (WGS) entry which is preliminary data.</text>
</comment>
<evidence type="ECO:0000256" key="1">
    <source>
        <dbReference type="ARBA" id="ARBA00001947"/>
    </source>
</evidence>
<keyword evidence="4" id="KW-0378">Hydrolase</keyword>
<dbReference type="GO" id="GO:0005737">
    <property type="term" value="C:cytoplasm"/>
    <property type="evidence" value="ECO:0007669"/>
    <property type="project" value="TreeGrafter"/>
</dbReference>
<keyword evidence="3 7" id="KW-0479">Metal-binding</keyword>
<dbReference type="Pfam" id="PF00383">
    <property type="entry name" value="dCMP_cyt_deam_1"/>
    <property type="match status" value="1"/>
</dbReference>
<feature type="binding site" evidence="7">
    <location>
        <position position="107"/>
    </location>
    <ligand>
        <name>Zn(2+)</name>
        <dbReference type="ChEBI" id="CHEBI:29105"/>
        <note>catalytic</note>
    </ligand>
</feature>
<evidence type="ECO:0000256" key="5">
    <source>
        <dbReference type="ARBA" id="ARBA00022833"/>
    </source>
</evidence>
<sequence>MHLSNDELITRPMSWDEYFITIAYVVGMKSKDPSTKIGAVIVSVNHEIISTGYNGLPRGIVDYAKYYKNKEYKYIAGNHAEENAIINAARSGVSTNNCMIYVPWFPCAGCTRMIIQSGIKKVIYHKHFPGNKENCPSHWQESMSISKTMLDESRVKVKSFNGNISNLFVIFQGKKFNHLMKEE</sequence>
<dbReference type="PIRSF" id="PIRSF006019">
    <property type="entry name" value="dCMP_deaminase"/>
    <property type="match status" value="1"/>
</dbReference>
<proteinExistence type="inferred from homology"/>
<evidence type="ECO:0000256" key="2">
    <source>
        <dbReference type="ARBA" id="ARBA00006576"/>
    </source>
</evidence>
<comment type="cofactor">
    <cofactor evidence="1 7">
        <name>Zn(2+)</name>
        <dbReference type="ChEBI" id="CHEBI:29105"/>
    </cofactor>
</comment>
<dbReference type="GO" id="GO:0004132">
    <property type="term" value="F:dCMP deaminase activity"/>
    <property type="evidence" value="ECO:0007669"/>
    <property type="project" value="InterPro"/>
</dbReference>
<reference evidence="9" key="1">
    <citation type="submission" date="2023-02" db="EMBL/GenBank/DDBJ databases">
        <title>Host association and intracellularity evolved multiple times independently in the Rickettsiales.</title>
        <authorList>
            <person name="Castelli M."/>
            <person name="Nardi T."/>
            <person name="Gammuto L."/>
            <person name="Bellinzona G."/>
            <person name="Sabaneyeva E."/>
            <person name="Potekhin A."/>
            <person name="Serra V."/>
            <person name="Petroni G."/>
            <person name="Sassera D."/>
        </authorList>
    </citation>
    <scope>NUCLEOTIDE SEQUENCE</scope>
    <source>
        <strain evidence="9">USBL-36I1</strain>
    </source>
</reference>
<evidence type="ECO:0000256" key="4">
    <source>
        <dbReference type="ARBA" id="ARBA00022801"/>
    </source>
</evidence>
<feature type="binding site" evidence="7">
    <location>
        <position position="79"/>
    </location>
    <ligand>
        <name>Zn(2+)</name>
        <dbReference type="ChEBI" id="CHEBI:29105"/>
        <note>catalytic</note>
    </ligand>
</feature>
<dbReference type="EMBL" id="JARGYU010000002">
    <property type="protein sequence ID" value="MDZ5761439.1"/>
    <property type="molecule type" value="Genomic_DNA"/>
</dbReference>
<dbReference type="PANTHER" id="PTHR11086">
    <property type="entry name" value="DEOXYCYTIDYLATE DEAMINASE-RELATED"/>
    <property type="match status" value="1"/>
</dbReference>
<dbReference type="GO" id="GO:0008270">
    <property type="term" value="F:zinc ion binding"/>
    <property type="evidence" value="ECO:0007669"/>
    <property type="project" value="InterPro"/>
</dbReference>
<keyword evidence="5 7" id="KW-0862">Zinc</keyword>
<keyword evidence="10" id="KW-1185">Reference proteome</keyword>
<dbReference type="InterPro" id="IPR015517">
    <property type="entry name" value="dCMP_deaminase-rel"/>
</dbReference>
<dbReference type="PANTHER" id="PTHR11086:SF18">
    <property type="entry name" value="DEOXYCYTIDYLATE DEAMINASE"/>
    <property type="match status" value="1"/>
</dbReference>
<evidence type="ECO:0000256" key="6">
    <source>
        <dbReference type="PIRSR" id="PIRSR006019-1"/>
    </source>
</evidence>
<evidence type="ECO:0000256" key="3">
    <source>
        <dbReference type="ARBA" id="ARBA00022723"/>
    </source>
</evidence>
<dbReference type="PROSITE" id="PS00903">
    <property type="entry name" value="CYT_DCMP_DEAMINASES_1"/>
    <property type="match status" value="1"/>
</dbReference>
<dbReference type="AlphaFoldDB" id="A0AAE4VME9"/>
<dbReference type="SUPFAM" id="SSF53927">
    <property type="entry name" value="Cytidine deaminase-like"/>
    <property type="match status" value="1"/>
</dbReference>
<evidence type="ECO:0000313" key="10">
    <source>
        <dbReference type="Proteomes" id="UP001289135"/>
    </source>
</evidence>
<feature type="domain" description="CMP/dCMP-type deaminase" evidence="8">
    <location>
        <begin position="14"/>
        <end position="142"/>
    </location>
</feature>
<dbReference type="InterPro" id="IPR016193">
    <property type="entry name" value="Cytidine_deaminase-like"/>
</dbReference>
<dbReference type="RefSeq" id="WP_322498864.1">
    <property type="nucleotide sequence ID" value="NZ_JARGYU010000002.1"/>
</dbReference>
<dbReference type="Gene3D" id="3.40.140.10">
    <property type="entry name" value="Cytidine Deaminase, domain 2"/>
    <property type="match status" value="1"/>
</dbReference>
<gene>
    <name evidence="9" type="ORF">Lyticum_00618</name>
</gene>
<dbReference type="CDD" id="cd01286">
    <property type="entry name" value="deoxycytidylate_deaminase"/>
    <property type="match status" value="1"/>
</dbReference>
<feature type="binding site" evidence="7">
    <location>
        <position position="110"/>
    </location>
    <ligand>
        <name>Zn(2+)</name>
        <dbReference type="ChEBI" id="CHEBI:29105"/>
        <note>catalytic</note>
    </ligand>
</feature>
<evidence type="ECO:0000259" key="8">
    <source>
        <dbReference type="PROSITE" id="PS51747"/>
    </source>
</evidence>
<feature type="active site" description="Proton donor" evidence="6">
    <location>
        <position position="81"/>
    </location>
</feature>
<dbReference type="InterPro" id="IPR016473">
    <property type="entry name" value="dCMP_deaminase"/>
</dbReference>